<dbReference type="InterPro" id="IPR050707">
    <property type="entry name" value="HTH_MetabolicPath_Reg"/>
</dbReference>
<dbReference type="GO" id="GO:0003677">
    <property type="term" value="F:DNA binding"/>
    <property type="evidence" value="ECO:0007669"/>
    <property type="project" value="UniProtKB-KW"/>
</dbReference>
<proteinExistence type="predicted"/>
<keyword evidence="1" id="KW-0805">Transcription regulation</keyword>
<dbReference type="Pfam" id="PF01614">
    <property type="entry name" value="IclR_C"/>
    <property type="match status" value="1"/>
</dbReference>
<dbReference type="GO" id="GO:0003700">
    <property type="term" value="F:DNA-binding transcription factor activity"/>
    <property type="evidence" value="ECO:0007669"/>
    <property type="project" value="TreeGrafter"/>
</dbReference>
<evidence type="ECO:0000256" key="2">
    <source>
        <dbReference type="ARBA" id="ARBA00023125"/>
    </source>
</evidence>
<feature type="domain" description="IclR-ED" evidence="5">
    <location>
        <begin position="69"/>
        <end position="251"/>
    </location>
</feature>
<dbReference type="EMBL" id="BMGG01000003">
    <property type="protein sequence ID" value="GGC59509.1"/>
    <property type="molecule type" value="Genomic_DNA"/>
</dbReference>
<protein>
    <submittedName>
        <fullName evidence="6">Transcriptional regulator</fullName>
    </submittedName>
</protein>
<dbReference type="Pfam" id="PF09339">
    <property type="entry name" value="HTH_IclR"/>
    <property type="match status" value="1"/>
</dbReference>
<dbReference type="InterPro" id="IPR011991">
    <property type="entry name" value="ArsR-like_HTH"/>
</dbReference>
<keyword evidence="7" id="KW-1185">Reference proteome</keyword>
<evidence type="ECO:0000313" key="7">
    <source>
        <dbReference type="Proteomes" id="UP000637002"/>
    </source>
</evidence>
<dbReference type="AlphaFoldDB" id="A0A916U431"/>
<dbReference type="InterPro" id="IPR014757">
    <property type="entry name" value="Tscrpt_reg_IclR_C"/>
</dbReference>
<evidence type="ECO:0000256" key="3">
    <source>
        <dbReference type="ARBA" id="ARBA00023163"/>
    </source>
</evidence>
<dbReference type="Gene3D" id="1.10.10.10">
    <property type="entry name" value="Winged helix-like DNA-binding domain superfamily/Winged helix DNA-binding domain"/>
    <property type="match status" value="1"/>
</dbReference>
<dbReference type="SUPFAM" id="SSF55781">
    <property type="entry name" value="GAF domain-like"/>
    <property type="match status" value="1"/>
</dbReference>
<dbReference type="PANTHER" id="PTHR30136:SF35">
    <property type="entry name" value="HTH-TYPE TRANSCRIPTIONAL REGULATOR RV1719"/>
    <property type="match status" value="1"/>
</dbReference>
<sequence length="251" mass="26883">MAGPAIKSAARTLEVLEFFSARQQPATVGEIAAALGLPQSSASMLLKSLVSLNYLDYRPATRRFVPTYRVTLLGSWIKVVDDAHAALTDLMEAIHRDTGETVMLGMQHGASMRYVHILGASYAVQLAVAVGTVRPMTLAAIGQVLLSAKPDAEIRAIVRRNNADVAESQRVRESEFMAEIRLVRARGYAESLGRMTAGANVIAMLAPTEGEGPAMAIGVGGPSERIAHARDTIITALGRHLRRPCAKDKPS</sequence>
<dbReference type="CDD" id="cd00090">
    <property type="entry name" value="HTH_ARSR"/>
    <property type="match status" value="1"/>
</dbReference>
<gene>
    <name evidence="6" type="ORF">GCM10010994_17810</name>
</gene>
<dbReference type="GO" id="GO:0045892">
    <property type="term" value="P:negative regulation of DNA-templated transcription"/>
    <property type="evidence" value="ECO:0007669"/>
    <property type="project" value="TreeGrafter"/>
</dbReference>
<accession>A0A916U431</accession>
<dbReference type="InterPro" id="IPR005471">
    <property type="entry name" value="Tscrpt_reg_IclR_N"/>
</dbReference>
<name>A0A916U431_9HYPH</name>
<dbReference type="InterPro" id="IPR029016">
    <property type="entry name" value="GAF-like_dom_sf"/>
</dbReference>
<dbReference type="InterPro" id="IPR036388">
    <property type="entry name" value="WH-like_DNA-bd_sf"/>
</dbReference>
<dbReference type="PROSITE" id="PS51077">
    <property type="entry name" value="HTH_ICLR"/>
    <property type="match status" value="1"/>
</dbReference>
<keyword evidence="3" id="KW-0804">Transcription</keyword>
<feature type="domain" description="HTH iclR-type" evidence="4">
    <location>
        <begin position="6"/>
        <end position="68"/>
    </location>
</feature>
<reference evidence="6" key="1">
    <citation type="journal article" date="2014" name="Int. J. Syst. Evol. Microbiol.">
        <title>Complete genome sequence of Corynebacterium casei LMG S-19264T (=DSM 44701T), isolated from a smear-ripened cheese.</title>
        <authorList>
            <consortium name="US DOE Joint Genome Institute (JGI-PGF)"/>
            <person name="Walter F."/>
            <person name="Albersmeier A."/>
            <person name="Kalinowski J."/>
            <person name="Ruckert C."/>
        </authorList>
    </citation>
    <scope>NUCLEOTIDE SEQUENCE</scope>
    <source>
        <strain evidence="6">CGMCC 1.12919</strain>
    </source>
</reference>
<dbReference type="PANTHER" id="PTHR30136">
    <property type="entry name" value="HELIX-TURN-HELIX TRANSCRIPTIONAL REGULATOR, ICLR FAMILY"/>
    <property type="match status" value="1"/>
</dbReference>
<evidence type="ECO:0000256" key="1">
    <source>
        <dbReference type="ARBA" id="ARBA00023015"/>
    </source>
</evidence>
<dbReference type="SMART" id="SM00346">
    <property type="entry name" value="HTH_ICLR"/>
    <property type="match status" value="1"/>
</dbReference>
<evidence type="ECO:0000259" key="4">
    <source>
        <dbReference type="PROSITE" id="PS51077"/>
    </source>
</evidence>
<dbReference type="PROSITE" id="PS51078">
    <property type="entry name" value="ICLR_ED"/>
    <property type="match status" value="1"/>
</dbReference>
<organism evidence="6 7">
    <name type="scientific">Chelatococcus reniformis</name>
    <dbReference type="NCBI Taxonomy" id="1494448"/>
    <lineage>
        <taxon>Bacteria</taxon>
        <taxon>Pseudomonadati</taxon>
        <taxon>Pseudomonadota</taxon>
        <taxon>Alphaproteobacteria</taxon>
        <taxon>Hyphomicrobiales</taxon>
        <taxon>Chelatococcaceae</taxon>
        <taxon>Chelatococcus</taxon>
    </lineage>
</organism>
<dbReference type="Proteomes" id="UP000637002">
    <property type="component" value="Unassembled WGS sequence"/>
</dbReference>
<dbReference type="SUPFAM" id="SSF46785">
    <property type="entry name" value="Winged helix' DNA-binding domain"/>
    <property type="match status" value="1"/>
</dbReference>
<dbReference type="InterPro" id="IPR036390">
    <property type="entry name" value="WH_DNA-bd_sf"/>
</dbReference>
<comment type="caution">
    <text evidence="6">The sequence shown here is derived from an EMBL/GenBank/DDBJ whole genome shotgun (WGS) entry which is preliminary data.</text>
</comment>
<evidence type="ECO:0000259" key="5">
    <source>
        <dbReference type="PROSITE" id="PS51078"/>
    </source>
</evidence>
<dbReference type="Gene3D" id="3.30.450.40">
    <property type="match status" value="1"/>
</dbReference>
<reference evidence="6" key="2">
    <citation type="submission" date="2020-09" db="EMBL/GenBank/DDBJ databases">
        <authorList>
            <person name="Sun Q."/>
            <person name="Zhou Y."/>
        </authorList>
    </citation>
    <scope>NUCLEOTIDE SEQUENCE</scope>
    <source>
        <strain evidence="6">CGMCC 1.12919</strain>
    </source>
</reference>
<evidence type="ECO:0000313" key="6">
    <source>
        <dbReference type="EMBL" id="GGC59509.1"/>
    </source>
</evidence>
<keyword evidence="2" id="KW-0238">DNA-binding</keyword>